<protein>
    <recommendedName>
        <fullName evidence="3">Xylose isomerase-like TIM barrel domain-containing protein</fullName>
    </recommendedName>
</protein>
<accession>A0A0A2TBV7</accession>
<dbReference type="SUPFAM" id="SSF51658">
    <property type="entry name" value="Xylose isomerase-like"/>
    <property type="match status" value="1"/>
</dbReference>
<dbReference type="AlphaFoldDB" id="A0A0A2TBV7"/>
<sequence length="259" mass="30388">MTNVLINTVLLEKNRWSEARNPSLEVSEWLSRFHVDGFTGIELWENHVLKASNLEIKRLEQRTLPIQVYNSYVRFDDGFETERLRAAKMIQLLQPQSVKYNLGHNTREKDTYLKNLEYWASQLPSECQLLCECHPGTIMEDPRMAKEIFTDLNNSKYKAIIHPFHKNTDLQAWFDYIGDKISHAHVSVFDNGTFFTLEERSPFVRNRFDQLKRNGYNGSYSIEFTSGVATERESMELVYQNAVQDKEFLIKLHNVGQRS</sequence>
<reference evidence="1 2" key="1">
    <citation type="journal article" date="2015" name="Stand. Genomic Sci.">
        <title>High quality draft genome sequence of the moderately halophilic bacterium Pontibacillus yanchengensis Y32(T) and comparison among Pontibacillus genomes.</title>
        <authorList>
            <person name="Huang J."/>
            <person name="Qiao Z.X."/>
            <person name="Tang J.W."/>
            <person name="Wang G."/>
        </authorList>
    </citation>
    <scope>NUCLEOTIDE SEQUENCE [LARGE SCALE GENOMIC DNA]</scope>
    <source>
        <strain evidence="1 2">Y32</strain>
    </source>
</reference>
<evidence type="ECO:0008006" key="3">
    <source>
        <dbReference type="Google" id="ProtNLM"/>
    </source>
</evidence>
<dbReference type="InterPro" id="IPR036237">
    <property type="entry name" value="Xyl_isomerase-like_sf"/>
</dbReference>
<dbReference type="Proteomes" id="UP000030147">
    <property type="component" value="Unassembled WGS sequence"/>
</dbReference>
<comment type="caution">
    <text evidence="1">The sequence shown here is derived from an EMBL/GenBank/DDBJ whole genome shotgun (WGS) entry which is preliminary data.</text>
</comment>
<dbReference type="STRING" id="1385514.N782_16030"/>
<dbReference type="eggNOG" id="ENOG5030HDP">
    <property type="taxonomic scope" value="Bacteria"/>
</dbReference>
<proteinExistence type="predicted"/>
<dbReference type="Gene3D" id="3.20.20.150">
    <property type="entry name" value="Divalent-metal-dependent TIM barrel enzymes"/>
    <property type="match status" value="1"/>
</dbReference>
<dbReference type="EMBL" id="AVBF01000045">
    <property type="protein sequence ID" value="KGP71873.1"/>
    <property type="molecule type" value="Genomic_DNA"/>
</dbReference>
<keyword evidence="2" id="KW-1185">Reference proteome</keyword>
<organism evidence="1 2">
    <name type="scientific">Pontibacillus yanchengensis Y32</name>
    <dbReference type="NCBI Taxonomy" id="1385514"/>
    <lineage>
        <taxon>Bacteria</taxon>
        <taxon>Bacillati</taxon>
        <taxon>Bacillota</taxon>
        <taxon>Bacilli</taxon>
        <taxon>Bacillales</taxon>
        <taxon>Bacillaceae</taxon>
        <taxon>Pontibacillus</taxon>
    </lineage>
</organism>
<gene>
    <name evidence="1" type="ORF">N782_16030</name>
</gene>
<evidence type="ECO:0000313" key="1">
    <source>
        <dbReference type="EMBL" id="KGP71873.1"/>
    </source>
</evidence>
<dbReference type="OrthoDB" id="9815124at2"/>
<name>A0A0A2TBV7_9BACI</name>
<dbReference type="RefSeq" id="WP_036821704.1">
    <property type="nucleotide sequence ID" value="NZ_AVBF01000045.1"/>
</dbReference>
<evidence type="ECO:0000313" key="2">
    <source>
        <dbReference type="Proteomes" id="UP000030147"/>
    </source>
</evidence>